<dbReference type="GeneID" id="20813944"/>
<dbReference type="RefSeq" id="XP_009837332.1">
    <property type="nucleotide sequence ID" value="XM_009839030.1"/>
</dbReference>
<evidence type="ECO:0000313" key="1">
    <source>
        <dbReference type="EMBL" id="ETV73127.1"/>
    </source>
</evidence>
<sequence>MGVLYGASRFMSKAHALFRGREPSCPSWRQAALVHIESKCHALHVVCDGVGLEHIGRTSMDWRVDAVVTRRVIGSRVVVTQGKTDMLDGDVQYLEQVIVVERCRHDGLSAVVGE</sequence>
<dbReference type="EMBL" id="KI913150">
    <property type="protein sequence ID" value="ETV73127.1"/>
    <property type="molecule type" value="Genomic_DNA"/>
</dbReference>
<proteinExistence type="predicted"/>
<protein>
    <submittedName>
        <fullName evidence="1">Uncharacterized protein</fullName>
    </submittedName>
</protein>
<reference evidence="1" key="1">
    <citation type="submission" date="2013-12" db="EMBL/GenBank/DDBJ databases">
        <title>The Genome Sequence of Aphanomyces astaci APO3.</title>
        <authorList>
            <consortium name="The Broad Institute Genomics Platform"/>
            <person name="Russ C."/>
            <person name="Tyler B."/>
            <person name="van West P."/>
            <person name="Dieguez-Uribeondo J."/>
            <person name="Young S.K."/>
            <person name="Zeng Q."/>
            <person name="Gargeya S."/>
            <person name="Fitzgerald M."/>
            <person name="Abouelleil A."/>
            <person name="Alvarado L."/>
            <person name="Chapman S.B."/>
            <person name="Gainer-Dewar J."/>
            <person name="Goldberg J."/>
            <person name="Griggs A."/>
            <person name="Gujja S."/>
            <person name="Hansen M."/>
            <person name="Howarth C."/>
            <person name="Imamovic A."/>
            <person name="Ireland A."/>
            <person name="Larimer J."/>
            <person name="McCowan C."/>
            <person name="Murphy C."/>
            <person name="Pearson M."/>
            <person name="Poon T.W."/>
            <person name="Priest M."/>
            <person name="Roberts A."/>
            <person name="Saif S."/>
            <person name="Shea T."/>
            <person name="Sykes S."/>
            <person name="Wortman J."/>
            <person name="Nusbaum C."/>
            <person name="Birren B."/>
        </authorList>
    </citation>
    <scope>NUCLEOTIDE SEQUENCE [LARGE SCALE GENOMIC DNA]</scope>
    <source>
        <strain evidence="1">APO3</strain>
    </source>
</reference>
<dbReference type="VEuPathDB" id="FungiDB:H257_11948"/>
<accession>W4G0A4</accession>
<dbReference type="AlphaFoldDB" id="W4G0A4"/>
<gene>
    <name evidence="1" type="ORF">H257_11948</name>
</gene>
<name>W4G0A4_APHAT</name>
<organism evidence="1">
    <name type="scientific">Aphanomyces astaci</name>
    <name type="common">Crayfish plague agent</name>
    <dbReference type="NCBI Taxonomy" id="112090"/>
    <lineage>
        <taxon>Eukaryota</taxon>
        <taxon>Sar</taxon>
        <taxon>Stramenopiles</taxon>
        <taxon>Oomycota</taxon>
        <taxon>Saprolegniomycetes</taxon>
        <taxon>Saprolegniales</taxon>
        <taxon>Verrucalvaceae</taxon>
        <taxon>Aphanomyces</taxon>
    </lineage>
</organism>